<gene>
    <name evidence="2" type="ORF">LVIROSA_LOCUS17692</name>
</gene>
<evidence type="ECO:0000313" key="3">
    <source>
        <dbReference type="Proteomes" id="UP001157418"/>
    </source>
</evidence>
<keyword evidence="3" id="KW-1185">Reference proteome</keyword>
<dbReference type="EMBL" id="CAKMRJ010003334">
    <property type="protein sequence ID" value="CAH1430959.1"/>
    <property type="molecule type" value="Genomic_DNA"/>
</dbReference>
<feature type="transmembrane region" description="Helical" evidence="1">
    <location>
        <begin position="67"/>
        <end position="89"/>
    </location>
</feature>
<evidence type="ECO:0000313" key="2">
    <source>
        <dbReference type="EMBL" id="CAH1430959.1"/>
    </source>
</evidence>
<dbReference type="Proteomes" id="UP001157418">
    <property type="component" value="Unassembled WGS sequence"/>
</dbReference>
<evidence type="ECO:0000256" key="1">
    <source>
        <dbReference type="SAM" id="Phobius"/>
    </source>
</evidence>
<comment type="caution">
    <text evidence="2">The sequence shown here is derived from an EMBL/GenBank/DDBJ whole genome shotgun (WGS) entry which is preliminary data.</text>
</comment>
<keyword evidence="1" id="KW-0472">Membrane</keyword>
<organism evidence="2 3">
    <name type="scientific">Lactuca virosa</name>
    <dbReference type="NCBI Taxonomy" id="75947"/>
    <lineage>
        <taxon>Eukaryota</taxon>
        <taxon>Viridiplantae</taxon>
        <taxon>Streptophyta</taxon>
        <taxon>Embryophyta</taxon>
        <taxon>Tracheophyta</taxon>
        <taxon>Spermatophyta</taxon>
        <taxon>Magnoliopsida</taxon>
        <taxon>eudicotyledons</taxon>
        <taxon>Gunneridae</taxon>
        <taxon>Pentapetalae</taxon>
        <taxon>asterids</taxon>
        <taxon>campanulids</taxon>
        <taxon>Asterales</taxon>
        <taxon>Asteraceae</taxon>
        <taxon>Cichorioideae</taxon>
        <taxon>Cichorieae</taxon>
        <taxon>Lactucinae</taxon>
        <taxon>Lactuca</taxon>
    </lineage>
</organism>
<accession>A0AAU9MSW2</accession>
<reference evidence="2 3" key="1">
    <citation type="submission" date="2022-01" db="EMBL/GenBank/DDBJ databases">
        <authorList>
            <person name="Xiong W."/>
            <person name="Schranz E."/>
        </authorList>
    </citation>
    <scope>NUCLEOTIDE SEQUENCE [LARGE SCALE GENOMIC DNA]</scope>
</reference>
<name>A0AAU9MSW2_9ASTR</name>
<protein>
    <submittedName>
        <fullName evidence="2">Uncharacterized protein</fullName>
    </submittedName>
</protein>
<dbReference type="AlphaFoldDB" id="A0AAU9MSW2"/>
<keyword evidence="1" id="KW-0812">Transmembrane</keyword>
<sequence>MAVVGGLEIVVAMVVLHHRLITDYVTASTLPFSPSGNDSTPSTKLQAFALTLIVVLSDSGMVGHQDFAFVLFSLFMFLITIYPTSALLLSSNHKPHPDPDPLRIQQPGYNAEFLLKDEFSSAELQLSSKIQGYTQSNGWKSRT</sequence>
<proteinExistence type="predicted"/>
<keyword evidence="1" id="KW-1133">Transmembrane helix</keyword>